<dbReference type="PROSITE" id="PS51747">
    <property type="entry name" value="CYT_DCMP_DEAMINASES_2"/>
    <property type="match status" value="1"/>
</dbReference>
<dbReference type="AlphaFoldDB" id="A0A0D3ITN0"/>
<proteinExistence type="predicted"/>
<keyword evidence="2" id="KW-0862">Zinc</keyword>
<dbReference type="EnsemblProtists" id="EOD14615">
    <property type="protein sequence ID" value="EOD14615"/>
    <property type="gene ID" value="EMIHUDRAFT_432540"/>
</dbReference>
<sequence>MDEPSDGASTAGAAHQTWERPPDLSALNLYGWSWSSERSVDANLLDLAYLVARNSTCKDGHMGCVLARGVPNGRGGETAAALARDPVNSVAGAAGTVCPPCPPGAPQAAADGAEASPAPPLCPSVVLCATNAPLFGAHRSDCHAEALAVSECARRGIGTAGLSIYVTRTPCGPCYKLLAAAGVARIVAPNERMASADCAASAARLGIEYIWLPDSPQRAAEREALGSANEDYERVRALREERKRLRKERSYGRKSCARTAASEEAAAAQPEGGGGGSGGGVGAAAGEGRGGESGCGAVGV</sequence>
<reference evidence="5" key="2">
    <citation type="submission" date="2024-10" db="UniProtKB">
        <authorList>
            <consortium name="EnsemblProtists"/>
        </authorList>
    </citation>
    <scope>IDENTIFICATION</scope>
</reference>
<feature type="compositionally biased region" description="Gly residues" evidence="3">
    <location>
        <begin position="271"/>
        <end position="300"/>
    </location>
</feature>
<keyword evidence="6" id="KW-1185">Reference proteome</keyword>
<feature type="region of interest" description="Disordered" evidence="3">
    <location>
        <begin position="256"/>
        <end position="300"/>
    </location>
</feature>
<dbReference type="Gene3D" id="3.40.140.10">
    <property type="entry name" value="Cytidine Deaminase, domain 2"/>
    <property type="match status" value="1"/>
</dbReference>
<dbReference type="PROSITE" id="PS00903">
    <property type="entry name" value="CYT_DCMP_DEAMINASES_1"/>
    <property type="match status" value="1"/>
</dbReference>
<dbReference type="STRING" id="2903.R1DJG1"/>
<dbReference type="InterPro" id="IPR016193">
    <property type="entry name" value="Cytidine_deaminase-like"/>
</dbReference>
<accession>A0A0D3ITN0</accession>
<evidence type="ECO:0000313" key="6">
    <source>
        <dbReference type="Proteomes" id="UP000013827"/>
    </source>
</evidence>
<dbReference type="SUPFAM" id="SSF53927">
    <property type="entry name" value="Cytidine deaminase-like"/>
    <property type="match status" value="1"/>
</dbReference>
<dbReference type="PaxDb" id="2903-EOD14615"/>
<evidence type="ECO:0000256" key="2">
    <source>
        <dbReference type="ARBA" id="ARBA00022833"/>
    </source>
</evidence>
<dbReference type="Pfam" id="PF00383">
    <property type="entry name" value="dCMP_cyt_deam_1"/>
    <property type="match status" value="1"/>
</dbReference>
<keyword evidence="1" id="KW-0479">Metal-binding</keyword>
<organism evidence="5 6">
    <name type="scientific">Emiliania huxleyi (strain CCMP1516)</name>
    <dbReference type="NCBI Taxonomy" id="280463"/>
    <lineage>
        <taxon>Eukaryota</taxon>
        <taxon>Haptista</taxon>
        <taxon>Haptophyta</taxon>
        <taxon>Prymnesiophyceae</taxon>
        <taxon>Isochrysidales</taxon>
        <taxon>Noelaerhabdaceae</taxon>
        <taxon>Emiliania</taxon>
    </lineage>
</organism>
<dbReference type="InterPro" id="IPR002125">
    <property type="entry name" value="CMP_dCMP_dom"/>
</dbReference>
<dbReference type="InterPro" id="IPR016192">
    <property type="entry name" value="APOBEC/CMP_deaminase_Zn-bd"/>
</dbReference>
<dbReference type="HOGENOM" id="CLU_928834_0_0_1"/>
<dbReference type="RefSeq" id="XP_005767044.1">
    <property type="nucleotide sequence ID" value="XM_005766987.1"/>
</dbReference>
<reference evidence="6" key="1">
    <citation type="journal article" date="2013" name="Nature">
        <title>Pan genome of the phytoplankton Emiliania underpins its global distribution.</title>
        <authorList>
            <person name="Read B.A."/>
            <person name="Kegel J."/>
            <person name="Klute M.J."/>
            <person name="Kuo A."/>
            <person name="Lefebvre S.C."/>
            <person name="Maumus F."/>
            <person name="Mayer C."/>
            <person name="Miller J."/>
            <person name="Monier A."/>
            <person name="Salamov A."/>
            <person name="Young J."/>
            <person name="Aguilar M."/>
            <person name="Claverie J.M."/>
            <person name="Frickenhaus S."/>
            <person name="Gonzalez K."/>
            <person name="Herman E.K."/>
            <person name="Lin Y.C."/>
            <person name="Napier J."/>
            <person name="Ogata H."/>
            <person name="Sarno A.F."/>
            <person name="Shmutz J."/>
            <person name="Schroeder D."/>
            <person name="de Vargas C."/>
            <person name="Verret F."/>
            <person name="von Dassow P."/>
            <person name="Valentin K."/>
            <person name="Van de Peer Y."/>
            <person name="Wheeler G."/>
            <person name="Dacks J.B."/>
            <person name="Delwiche C.F."/>
            <person name="Dyhrman S.T."/>
            <person name="Glockner G."/>
            <person name="John U."/>
            <person name="Richards T."/>
            <person name="Worden A.Z."/>
            <person name="Zhang X."/>
            <person name="Grigoriev I.V."/>
            <person name="Allen A.E."/>
            <person name="Bidle K."/>
            <person name="Borodovsky M."/>
            <person name="Bowler C."/>
            <person name="Brownlee C."/>
            <person name="Cock J.M."/>
            <person name="Elias M."/>
            <person name="Gladyshev V.N."/>
            <person name="Groth M."/>
            <person name="Guda C."/>
            <person name="Hadaegh A."/>
            <person name="Iglesias-Rodriguez M.D."/>
            <person name="Jenkins J."/>
            <person name="Jones B.M."/>
            <person name="Lawson T."/>
            <person name="Leese F."/>
            <person name="Lindquist E."/>
            <person name="Lobanov A."/>
            <person name="Lomsadze A."/>
            <person name="Malik S.B."/>
            <person name="Marsh M.E."/>
            <person name="Mackinder L."/>
            <person name="Mock T."/>
            <person name="Mueller-Roeber B."/>
            <person name="Pagarete A."/>
            <person name="Parker M."/>
            <person name="Probert I."/>
            <person name="Quesneville H."/>
            <person name="Raines C."/>
            <person name="Rensing S.A."/>
            <person name="Riano-Pachon D.M."/>
            <person name="Richier S."/>
            <person name="Rokitta S."/>
            <person name="Shiraiwa Y."/>
            <person name="Soanes D.M."/>
            <person name="van der Giezen M."/>
            <person name="Wahlund T.M."/>
            <person name="Williams B."/>
            <person name="Wilson W."/>
            <person name="Wolfe G."/>
            <person name="Wurch L.L."/>
        </authorList>
    </citation>
    <scope>NUCLEOTIDE SEQUENCE</scope>
</reference>
<dbReference type="eggNOG" id="ENOG502S8JJ">
    <property type="taxonomic scope" value="Eukaryota"/>
</dbReference>
<dbReference type="KEGG" id="ehx:EMIHUDRAFT_432540"/>
<evidence type="ECO:0000313" key="5">
    <source>
        <dbReference type="EnsemblProtists" id="EOD14615"/>
    </source>
</evidence>
<dbReference type="GO" id="GO:0008270">
    <property type="term" value="F:zinc ion binding"/>
    <property type="evidence" value="ECO:0007669"/>
    <property type="project" value="InterPro"/>
</dbReference>
<feature type="compositionally biased region" description="Low complexity" evidence="3">
    <location>
        <begin position="260"/>
        <end position="270"/>
    </location>
</feature>
<protein>
    <recommendedName>
        <fullName evidence="4">CMP/dCMP-type deaminase domain-containing protein</fullName>
    </recommendedName>
</protein>
<dbReference type="Proteomes" id="UP000013827">
    <property type="component" value="Unassembled WGS sequence"/>
</dbReference>
<name>A0A0D3ITN0_EMIH1</name>
<dbReference type="GeneID" id="17260900"/>
<evidence type="ECO:0000259" key="4">
    <source>
        <dbReference type="PROSITE" id="PS51747"/>
    </source>
</evidence>
<evidence type="ECO:0000256" key="1">
    <source>
        <dbReference type="ARBA" id="ARBA00022723"/>
    </source>
</evidence>
<feature type="domain" description="CMP/dCMP-type deaminase" evidence="4">
    <location>
        <begin position="100"/>
        <end position="205"/>
    </location>
</feature>
<evidence type="ECO:0000256" key="3">
    <source>
        <dbReference type="SAM" id="MobiDB-lite"/>
    </source>
</evidence>
<dbReference type="GO" id="GO:0016787">
    <property type="term" value="F:hydrolase activity"/>
    <property type="evidence" value="ECO:0007669"/>
    <property type="project" value="InterPro"/>
</dbReference>